<dbReference type="Proteomes" id="UP001265301">
    <property type="component" value="Unassembled WGS sequence"/>
</dbReference>
<proteinExistence type="predicted"/>
<dbReference type="InterPro" id="IPR027417">
    <property type="entry name" value="P-loop_NTPase"/>
</dbReference>
<evidence type="ECO:0000313" key="2">
    <source>
        <dbReference type="EMBL" id="MDT2829206.1"/>
    </source>
</evidence>
<dbReference type="Pfam" id="PF13614">
    <property type="entry name" value="AAA_31"/>
    <property type="match status" value="1"/>
</dbReference>
<dbReference type="EMBL" id="JARQBN010000034">
    <property type="protein sequence ID" value="MDT2829206.1"/>
    <property type="molecule type" value="Genomic_DNA"/>
</dbReference>
<reference evidence="2 3" key="1">
    <citation type="submission" date="2023-03" db="EMBL/GenBank/DDBJ databases">
        <authorList>
            <person name="Shen W."/>
            <person name="Cai J."/>
        </authorList>
    </citation>
    <scope>NUCLEOTIDE SEQUENCE [LARGE SCALE GENOMIC DNA]</scope>
    <source>
        <strain evidence="2 3">B101</strain>
    </source>
</reference>
<dbReference type="RefSeq" id="WP_175613890.1">
    <property type="nucleotide sequence ID" value="NZ_JARQBN010000034.1"/>
</dbReference>
<dbReference type="PANTHER" id="PTHR13696:SF99">
    <property type="entry name" value="COBYRINIC ACID AC-DIAMIDE SYNTHASE"/>
    <property type="match status" value="1"/>
</dbReference>
<dbReference type="InterPro" id="IPR025669">
    <property type="entry name" value="AAA_dom"/>
</dbReference>
<dbReference type="CDD" id="cd02042">
    <property type="entry name" value="ParAB_family"/>
    <property type="match status" value="1"/>
</dbReference>
<name>A0ABU3FTB4_9ENTE</name>
<evidence type="ECO:0000313" key="3">
    <source>
        <dbReference type="Proteomes" id="UP001265301"/>
    </source>
</evidence>
<organism evidence="2 3">
    <name type="scientific">Enterococcus viikkiensis</name>
    <dbReference type="NCBI Taxonomy" id="930854"/>
    <lineage>
        <taxon>Bacteria</taxon>
        <taxon>Bacillati</taxon>
        <taxon>Bacillota</taxon>
        <taxon>Bacilli</taxon>
        <taxon>Lactobacillales</taxon>
        <taxon>Enterococcaceae</taxon>
        <taxon>Enterococcus</taxon>
    </lineage>
</organism>
<dbReference type="Gene3D" id="3.40.50.300">
    <property type="entry name" value="P-loop containing nucleotide triphosphate hydrolases"/>
    <property type="match status" value="1"/>
</dbReference>
<dbReference type="PANTHER" id="PTHR13696">
    <property type="entry name" value="P-LOOP CONTAINING NUCLEOSIDE TRIPHOSPHATE HYDROLASE"/>
    <property type="match status" value="1"/>
</dbReference>
<keyword evidence="3" id="KW-1185">Reference proteome</keyword>
<dbReference type="InterPro" id="IPR050678">
    <property type="entry name" value="DNA_Partitioning_ATPase"/>
</dbReference>
<feature type="domain" description="AAA" evidence="1">
    <location>
        <begin position="4"/>
        <end position="187"/>
    </location>
</feature>
<sequence length="273" mass="31100">MAYKITYSNFKGGTGKTTNSTMMGYHLAAKGFKTLLIDLDPQANATALYSLTRQSQTGEVMTFNKTLMSAIAEDDVKSIITPIKENLFLLPSFADLTSYPLFLEKKFPNNLKKRSTYFSEIVKQFEENFDYILFDVPPTLSTFTDSAVLASDYIVIVLQTQERSFIGAEAFIKYLQELMEVYETDFDILGILPVLQKNNAIVDRSVLQNATESFGKENMFKTVIKNMERLKRYDMTGIVDPKISERFDVHDKNVHALYSDVTDELIERIEGND</sequence>
<dbReference type="SUPFAM" id="SSF52540">
    <property type="entry name" value="P-loop containing nucleoside triphosphate hydrolases"/>
    <property type="match status" value="1"/>
</dbReference>
<gene>
    <name evidence="2" type="ORF">P7H59_12265</name>
</gene>
<evidence type="ECO:0000259" key="1">
    <source>
        <dbReference type="Pfam" id="PF13614"/>
    </source>
</evidence>
<protein>
    <submittedName>
        <fullName evidence="2">AAA family ATPase</fullName>
    </submittedName>
</protein>
<comment type="caution">
    <text evidence="2">The sequence shown here is derived from an EMBL/GenBank/DDBJ whole genome shotgun (WGS) entry which is preliminary data.</text>
</comment>
<accession>A0ABU3FTB4</accession>